<feature type="transmembrane region" description="Helical" evidence="2">
    <location>
        <begin position="191"/>
        <end position="214"/>
    </location>
</feature>
<evidence type="ECO:0000313" key="4">
    <source>
        <dbReference type="EnsemblMetazoa" id="CJA16677.1"/>
    </source>
</evidence>
<dbReference type="AlphaFoldDB" id="A0A8R1I7U6"/>
<organism evidence="4 5">
    <name type="scientific">Caenorhabditis japonica</name>
    <dbReference type="NCBI Taxonomy" id="281687"/>
    <lineage>
        <taxon>Eukaryota</taxon>
        <taxon>Metazoa</taxon>
        <taxon>Ecdysozoa</taxon>
        <taxon>Nematoda</taxon>
        <taxon>Chromadorea</taxon>
        <taxon>Rhabditida</taxon>
        <taxon>Rhabditina</taxon>
        <taxon>Rhabditomorpha</taxon>
        <taxon>Rhabditoidea</taxon>
        <taxon>Rhabditidae</taxon>
        <taxon>Peloderinae</taxon>
        <taxon>Caenorhabditis</taxon>
    </lineage>
</organism>
<evidence type="ECO:0000256" key="2">
    <source>
        <dbReference type="SAM" id="Phobius"/>
    </source>
</evidence>
<keyword evidence="5" id="KW-1185">Reference proteome</keyword>
<keyword evidence="3" id="KW-0732">Signal</keyword>
<dbReference type="Proteomes" id="UP000005237">
    <property type="component" value="Unassembled WGS sequence"/>
</dbReference>
<reference evidence="5" key="1">
    <citation type="submission" date="2010-08" db="EMBL/GenBank/DDBJ databases">
        <authorList>
            <consortium name="Caenorhabditis japonica Sequencing Consortium"/>
            <person name="Wilson R.K."/>
        </authorList>
    </citation>
    <scope>NUCLEOTIDE SEQUENCE [LARGE SCALE GENOMIC DNA]</scope>
    <source>
        <strain evidence="5">DF5081</strain>
    </source>
</reference>
<keyword evidence="2" id="KW-1133">Transmembrane helix</keyword>
<feature type="compositionally biased region" description="Basic and acidic residues" evidence="1">
    <location>
        <begin position="226"/>
        <end position="236"/>
    </location>
</feature>
<keyword evidence="2" id="KW-0812">Transmembrane</keyword>
<accession>A0A8R1I7U6</accession>
<evidence type="ECO:0008006" key="6">
    <source>
        <dbReference type="Google" id="ProtNLM"/>
    </source>
</evidence>
<evidence type="ECO:0000256" key="1">
    <source>
        <dbReference type="SAM" id="MobiDB-lite"/>
    </source>
</evidence>
<feature type="region of interest" description="Disordered" evidence="1">
    <location>
        <begin position="226"/>
        <end position="279"/>
    </location>
</feature>
<keyword evidence="2" id="KW-0472">Membrane</keyword>
<feature type="signal peptide" evidence="3">
    <location>
        <begin position="1"/>
        <end position="21"/>
    </location>
</feature>
<dbReference type="OMA" id="HENGSIC"/>
<dbReference type="EnsemblMetazoa" id="CJA16677.1">
    <property type="protein sequence ID" value="CJA16677.1"/>
    <property type="gene ID" value="WBGene00135881"/>
</dbReference>
<feature type="compositionally biased region" description="Basic and acidic residues" evidence="1">
    <location>
        <begin position="247"/>
        <end position="279"/>
    </location>
</feature>
<evidence type="ECO:0000256" key="3">
    <source>
        <dbReference type="SAM" id="SignalP"/>
    </source>
</evidence>
<name>A0A8R1I7U6_CAEJA</name>
<protein>
    <recommendedName>
        <fullName evidence="6">DOMON domain-containing protein</fullName>
    </recommendedName>
</protein>
<feature type="chain" id="PRO_5035712344" description="DOMON domain-containing protein" evidence="3">
    <location>
        <begin position="22"/>
        <end position="279"/>
    </location>
</feature>
<proteinExistence type="predicted"/>
<reference evidence="4" key="2">
    <citation type="submission" date="2022-06" db="UniProtKB">
        <authorList>
            <consortium name="EnsemblMetazoa"/>
        </authorList>
    </citation>
    <scope>IDENTIFICATION</scope>
    <source>
        <strain evidence="4">DF5081</strain>
    </source>
</reference>
<sequence>MILIWLKVVCVLIFVARNCHADSGSIKICVIGARGNTNDSISIHDKIDAIALFIAKNHTKAAQIYEHETGDVCEFIGRIDRAKMQADFILVARRHNDTKLECDVEWGRESFAIMKLYPDGHQSNATNDDVNFNAKLSFTSSEGNETNWLSVTSGSSLMTTLTPRFMSPQSRIPEDYPFKAEREQRVKQRTMKAICALMALAVISLLLILFMGSLSRYNEAKKKRIEEEQRIKKKMEAANAPPPATKKPLDSERSVREKEKSEKSEKKNDSVRKDKEKEH</sequence>
<evidence type="ECO:0000313" key="5">
    <source>
        <dbReference type="Proteomes" id="UP000005237"/>
    </source>
</evidence>